<feature type="signal peptide" evidence="1">
    <location>
        <begin position="1"/>
        <end position="22"/>
    </location>
</feature>
<dbReference type="PROSITE" id="PS51485">
    <property type="entry name" value="PHYTOCYANIN"/>
    <property type="match status" value="1"/>
</dbReference>
<dbReference type="Pfam" id="PF02298">
    <property type="entry name" value="Cu_bind_like"/>
    <property type="match status" value="1"/>
</dbReference>
<reference evidence="3" key="2">
    <citation type="submission" date="2021-03" db="UniProtKB">
        <authorList>
            <consortium name="EnsemblPlants"/>
        </authorList>
    </citation>
    <scope>IDENTIFICATION</scope>
</reference>
<dbReference type="InterPro" id="IPR025558">
    <property type="entry name" value="DUF4283"/>
</dbReference>
<evidence type="ECO:0000256" key="1">
    <source>
        <dbReference type="SAM" id="SignalP"/>
    </source>
</evidence>
<dbReference type="EMBL" id="UZAU01000675">
    <property type="status" value="NOT_ANNOTATED_CDS"/>
    <property type="molecule type" value="Genomic_DNA"/>
</dbReference>
<feature type="domain" description="Phytocyanin" evidence="2">
    <location>
        <begin position="23"/>
        <end position="98"/>
    </location>
</feature>
<sequence length="289" mass="32448">MGKSFPLVAIFVFAMAVNVCYAVDYIVGDSAGWNPAVDFNAWAASKTFTVRDSLVFRYTKGAHNVVQVNQISDYANCYSGQSVPLTSGCGGDLSETVEDIVSMTSKMGVNSEEDWEENEEAASSFGEHSLVGRMIAKREIKESLFTTIFSHMWKGIGGWEVKVLAEEEDDSFVGITFKNQEEAKGILSKQPWIFNGGLLLLERWPSSGQWREAKLDKVHCWVKMKGWPIKAFTRANVTRLGEMDGDIQEIRWINESRMFLNGFVRMKIGCPLNQSIFVGRYIPCGGRKY</sequence>
<feature type="chain" id="PRO_5031118786" description="Phytocyanin domain-containing protein" evidence="1">
    <location>
        <begin position="23"/>
        <end position="289"/>
    </location>
</feature>
<evidence type="ECO:0000313" key="4">
    <source>
        <dbReference type="Proteomes" id="UP000596661"/>
    </source>
</evidence>
<dbReference type="EnsemblPlants" id="evm.model.07.1793">
    <property type="protein sequence ID" value="cds.evm.model.07.1793"/>
    <property type="gene ID" value="evm.TU.07.1793"/>
</dbReference>
<protein>
    <recommendedName>
        <fullName evidence="2">Phytocyanin domain-containing protein</fullName>
    </recommendedName>
</protein>
<dbReference type="Gramene" id="evm.model.07.1793">
    <property type="protein sequence ID" value="cds.evm.model.07.1793"/>
    <property type="gene ID" value="evm.TU.07.1793"/>
</dbReference>
<dbReference type="GO" id="GO:0005886">
    <property type="term" value="C:plasma membrane"/>
    <property type="evidence" value="ECO:0007669"/>
    <property type="project" value="TreeGrafter"/>
</dbReference>
<dbReference type="Pfam" id="PF14111">
    <property type="entry name" value="DUF4283"/>
    <property type="match status" value="1"/>
</dbReference>
<dbReference type="PANTHER" id="PTHR33021">
    <property type="entry name" value="BLUE COPPER PROTEIN"/>
    <property type="match status" value="1"/>
</dbReference>
<dbReference type="InterPro" id="IPR003245">
    <property type="entry name" value="Phytocyanin_dom"/>
</dbReference>
<proteinExistence type="predicted"/>
<dbReference type="GO" id="GO:0009055">
    <property type="term" value="F:electron transfer activity"/>
    <property type="evidence" value="ECO:0007669"/>
    <property type="project" value="InterPro"/>
</dbReference>
<dbReference type="InterPro" id="IPR039391">
    <property type="entry name" value="Phytocyanin-like"/>
</dbReference>
<name>A0A803Q3X0_CANSA</name>
<evidence type="ECO:0000259" key="2">
    <source>
        <dbReference type="PROSITE" id="PS51485"/>
    </source>
</evidence>
<dbReference type="InterPro" id="IPR008972">
    <property type="entry name" value="Cupredoxin"/>
</dbReference>
<dbReference type="AlphaFoldDB" id="A0A803Q3X0"/>
<accession>A0A803Q3X0</accession>
<dbReference type="SUPFAM" id="SSF49503">
    <property type="entry name" value="Cupredoxins"/>
    <property type="match status" value="1"/>
</dbReference>
<dbReference type="Proteomes" id="UP000596661">
    <property type="component" value="Chromosome 7"/>
</dbReference>
<keyword evidence="1" id="KW-0732">Signal</keyword>
<organism evidence="3 4">
    <name type="scientific">Cannabis sativa</name>
    <name type="common">Hemp</name>
    <name type="synonym">Marijuana</name>
    <dbReference type="NCBI Taxonomy" id="3483"/>
    <lineage>
        <taxon>Eukaryota</taxon>
        <taxon>Viridiplantae</taxon>
        <taxon>Streptophyta</taxon>
        <taxon>Embryophyta</taxon>
        <taxon>Tracheophyta</taxon>
        <taxon>Spermatophyta</taxon>
        <taxon>Magnoliopsida</taxon>
        <taxon>eudicotyledons</taxon>
        <taxon>Gunneridae</taxon>
        <taxon>Pentapetalae</taxon>
        <taxon>rosids</taxon>
        <taxon>fabids</taxon>
        <taxon>Rosales</taxon>
        <taxon>Cannabaceae</taxon>
        <taxon>Cannabis</taxon>
    </lineage>
</organism>
<dbReference type="PANTHER" id="PTHR33021:SF339">
    <property type="entry name" value="OS07G0570600 PROTEIN"/>
    <property type="match status" value="1"/>
</dbReference>
<reference evidence="3" key="1">
    <citation type="submission" date="2018-11" db="EMBL/GenBank/DDBJ databases">
        <authorList>
            <person name="Grassa J C."/>
        </authorList>
    </citation>
    <scope>NUCLEOTIDE SEQUENCE [LARGE SCALE GENOMIC DNA]</scope>
</reference>
<evidence type="ECO:0000313" key="3">
    <source>
        <dbReference type="EnsemblPlants" id="cds.evm.model.07.1793"/>
    </source>
</evidence>
<keyword evidence="4" id="KW-1185">Reference proteome</keyword>
<dbReference type="Gene3D" id="2.60.40.420">
    <property type="entry name" value="Cupredoxins - blue copper proteins"/>
    <property type="match status" value="1"/>
</dbReference>